<dbReference type="Pfam" id="PF14900">
    <property type="entry name" value="DUF4493"/>
    <property type="match status" value="1"/>
</dbReference>
<feature type="region of interest" description="Disordered" evidence="1">
    <location>
        <begin position="50"/>
        <end position="69"/>
    </location>
</feature>
<dbReference type="InterPro" id="IPR038653">
    <property type="entry name" value="Put_CMD_sf"/>
</dbReference>
<keyword evidence="4" id="KW-1185">Reference proteome</keyword>
<dbReference type="InterPro" id="IPR025112">
    <property type="entry name" value="PCMD"/>
</dbReference>
<dbReference type="AlphaFoldDB" id="A0A2V1ISK3"/>
<evidence type="ECO:0000259" key="2">
    <source>
        <dbReference type="Pfam" id="PF13201"/>
    </source>
</evidence>
<reference evidence="4" key="1">
    <citation type="submission" date="2018-02" db="EMBL/GenBank/DDBJ databases">
        <authorList>
            <person name="Clavel T."/>
            <person name="Strowig T."/>
        </authorList>
    </citation>
    <scope>NUCLEOTIDE SEQUENCE [LARGE SCALE GENOMIC DNA]</scope>
    <source>
        <strain evidence="4">DSM 100764</strain>
    </source>
</reference>
<dbReference type="Gene3D" id="2.60.120.890">
    <property type="entry name" value="BT2081, beta-jelly-roll domain"/>
    <property type="match status" value="1"/>
</dbReference>
<dbReference type="GeneID" id="93425800"/>
<evidence type="ECO:0000313" key="4">
    <source>
        <dbReference type="Proteomes" id="UP000244925"/>
    </source>
</evidence>
<sequence length="852" mass="91416">MTHHHTLTHLILTTFFAITLTILGSCASDSSSPVNDSGMIHPIVTIDPTVIDDDNAGPSQPTVGTAPLPEEMSSTLATADGSLSHSWASLADFPVDQPFLAGKYNLDVYSGSDMTEGFDCPYFTGSAEFTLNGGEEAQPEVVCTLANTMLDVDFTSGFSEYFADCSVTFHSHGGRYVDFSHDETRYVFLRPGDIDVSLNLTLADGRSCSVYMTCIKNALPRHCYTATLTLSTDNPDVPAVTLSLDERISTDNVTIRLTPALLAAKAPEIHCEGFADGSPLHITEGSVPDHSIAATVDAASLLSGLFLSTNSPTLLAGGWPAEINLMEASESDMAAMRSFGLALVSSADGSLTVDFTKVVPNLRLAEGITQHRLQLQARTRTNIESRPAILAVELGGVDVTLIEVSEAVMGIDSCTMRISLPAEASLDDVAVEILGDDGQWTAPAETIRTPGAGGHSATITFDVPAGQSDIGSRIMYCGAVKATASIRRRAPEFNISVDAFSHSAVVMIESSDPGLTSYITRNASIYANGVPTIELARMEDNGVITVTGLKADTRYTLRATVLTQPRGNADFTAPVDITTEKAQQLPNADFEERRKSVEYRNLPSGGRYSQTIVGIFNRQNHANIKQEAPQSWANVNAKTFCMDAARHNTWYMQPSTESVLDAYLNSYGVRIQSVGWDIDGPEIPDYRQPDPPYTDYSRNIPRPAHRSAGRLFLGSYRFDPATMTETYDEGIEFASRPMALNGFYKYLPGSTATAERGFVRVEVTGISSDGAEITIAKAETALPAATGYTAFTVPLSYTVPGVKATKIKVLLASSTAVGTIDEETASVITIADPVTATYRGSTLWVDALSLSY</sequence>
<name>A0A2V1ISK3_9BACT</name>
<dbReference type="RefSeq" id="WP_107036021.1">
    <property type="nucleotide sequence ID" value="NZ_CAOXDM010000007.1"/>
</dbReference>
<proteinExistence type="predicted"/>
<evidence type="ECO:0000256" key="1">
    <source>
        <dbReference type="SAM" id="MobiDB-lite"/>
    </source>
</evidence>
<accession>A0A2V1ISK3</accession>
<gene>
    <name evidence="3" type="ORF">C5O25_06975</name>
</gene>
<feature type="domain" description="Putative carbohydrate metabolism" evidence="2">
    <location>
        <begin position="707"/>
        <end position="760"/>
    </location>
</feature>
<dbReference type="InterPro" id="IPR027840">
    <property type="entry name" value="DUF4493"/>
</dbReference>
<dbReference type="Pfam" id="PF13201">
    <property type="entry name" value="PCMD"/>
    <property type="match status" value="1"/>
</dbReference>
<organism evidence="3 4">
    <name type="scientific">Paramuribaculum intestinale</name>
    <dbReference type="NCBI Taxonomy" id="2094151"/>
    <lineage>
        <taxon>Bacteria</taxon>
        <taxon>Pseudomonadati</taxon>
        <taxon>Bacteroidota</taxon>
        <taxon>Bacteroidia</taxon>
        <taxon>Bacteroidales</taxon>
        <taxon>Muribaculaceae</taxon>
        <taxon>Paramuribaculum</taxon>
    </lineage>
</organism>
<dbReference type="EMBL" id="PUBV01000011">
    <property type="protein sequence ID" value="PWB07646.1"/>
    <property type="molecule type" value="Genomic_DNA"/>
</dbReference>
<evidence type="ECO:0000313" key="3">
    <source>
        <dbReference type="EMBL" id="PWB07646.1"/>
    </source>
</evidence>
<protein>
    <submittedName>
        <fullName evidence="3">DUF4493 domain-containing protein</fullName>
    </submittedName>
</protein>
<dbReference type="Proteomes" id="UP000244925">
    <property type="component" value="Unassembled WGS sequence"/>
</dbReference>
<comment type="caution">
    <text evidence="3">The sequence shown here is derived from an EMBL/GenBank/DDBJ whole genome shotgun (WGS) entry which is preliminary data.</text>
</comment>